<dbReference type="Gramene" id="XM_028340028.1">
    <property type="protein sequence ID" value="XP_028195829.1"/>
    <property type="gene ID" value="LOC114380910"/>
</dbReference>
<evidence type="ECO:0000313" key="10">
    <source>
        <dbReference type="EMBL" id="RZB70888.1"/>
    </source>
</evidence>
<dbReference type="InterPro" id="IPR036879">
    <property type="entry name" value="TF_MADSbox_sf"/>
</dbReference>
<feature type="domain" description="MADS-box" evidence="6">
    <location>
        <begin position="1"/>
        <end position="52"/>
    </location>
</feature>
<dbReference type="EMBL" id="QZWG01000013">
    <property type="protein sequence ID" value="RZB70886.1"/>
    <property type="molecule type" value="Genomic_DNA"/>
</dbReference>
<evidence type="ECO:0000256" key="2">
    <source>
        <dbReference type="ARBA" id="ARBA00023015"/>
    </source>
</evidence>
<reference evidence="7" key="1">
    <citation type="submission" date="2014-07" db="EMBL/GenBank/DDBJ databases">
        <title>Identification of a novel salt tolerance gene in wild soybean by whole-genome sequencing.</title>
        <authorList>
            <person name="Lam H.-M."/>
            <person name="Qi X."/>
            <person name="Li M.-W."/>
            <person name="Liu X."/>
            <person name="Xie M."/>
            <person name="Ni M."/>
            <person name="Xu X."/>
        </authorList>
    </citation>
    <scope>NUCLEOTIDE SEQUENCE [LARGE SCALE GENOMIC DNA]</scope>
    <source>
        <tissue evidence="7">Root</tissue>
    </source>
</reference>
<dbReference type="Gramene" id="XM_028340029.1">
    <property type="protein sequence ID" value="XP_028195830.1"/>
    <property type="gene ID" value="LOC114380910"/>
</dbReference>
<gene>
    <name evidence="8" type="ORF">D0Y65_035714</name>
    <name evidence="7" type="ORF">glysoja_037774</name>
</gene>
<dbReference type="SUPFAM" id="SSF55455">
    <property type="entry name" value="SRF-like"/>
    <property type="match status" value="1"/>
</dbReference>
<accession>A0A0B2SS13</accession>
<protein>
    <submittedName>
        <fullName evidence="8">Agamous-like MADS-box protein AGL82 isoform A</fullName>
    </submittedName>
    <submittedName>
        <fullName evidence="9">Agamous-like MADS-box protein AGL82 isoform B</fullName>
    </submittedName>
    <submittedName>
        <fullName evidence="10">Agamous-like MADS-box protein AGL82 isoform C</fullName>
    </submittedName>
    <submittedName>
        <fullName evidence="7">Agamous-like MADS-box protein AGL90</fullName>
    </submittedName>
</protein>
<sequence>MGRARISLKHISNERSRKKTFMERRKVLIKKISEFSTLCGVEACLIVYDDGNGDIEPVTCPKDPVLAHSILQNYEFQKNQRPPKKFGIQDFVEDRKNIIEAEISKVHKEITNIKYPTSDPSFINMEEDQLRAFIALVDAKIRTCDHSLKNMHQSEANFMQNMAWGSASSSHPTPMEPLNNNGRVDVTNSIDQVYEAMQQVDAPFSYIPDMVQKSFNCLQNISQSQPILDVEDEMVGFSNRVDVSLDTTNQIADLLDWFDGPIIGWSDLVDWTSQPDESQNEQQGGGDLDGFQTECYNLNF</sequence>
<name>A0A0B2SS13_GLYSO</name>
<dbReference type="EMBL" id="QZWG01000013">
    <property type="protein sequence ID" value="RZB70888.1"/>
    <property type="molecule type" value="Genomic_DNA"/>
</dbReference>
<dbReference type="InterPro" id="IPR033897">
    <property type="entry name" value="SRF-like_MADS-box"/>
</dbReference>
<dbReference type="Gene3D" id="3.40.1810.10">
    <property type="entry name" value="Transcription factor, MADS-box"/>
    <property type="match status" value="1"/>
</dbReference>
<dbReference type="PRINTS" id="PR00404">
    <property type="entry name" value="MADSDOMAIN"/>
</dbReference>
<dbReference type="GO" id="GO:0000978">
    <property type="term" value="F:RNA polymerase II cis-regulatory region sequence-specific DNA binding"/>
    <property type="evidence" value="ECO:0007669"/>
    <property type="project" value="TreeGrafter"/>
</dbReference>
<dbReference type="EMBL" id="QZWG01000013">
    <property type="protein sequence ID" value="RZB70887.1"/>
    <property type="molecule type" value="Genomic_DNA"/>
</dbReference>
<dbReference type="SMART" id="SM00432">
    <property type="entry name" value="MADS"/>
    <property type="match status" value="1"/>
</dbReference>
<keyword evidence="2" id="KW-0805">Transcription regulation</keyword>
<evidence type="ECO:0000313" key="9">
    <source>
        <dbReference type="EMBL" id="RZB70887.1"/>
    </source>
</evidence>
<dbReference type="PANTHER" id="PTHR11945:SF564">
    <property type="entry name" value="PROTEIN, PUTATIVE-RELATED"/>
    <property type="match status" value="1"/>
</dbReference>
<dbReference type="Pfam" id="PF00319">
    <property type="entry name" value="SRF-TF"/>
    <property type="match status" value="1"/>
</dbReference>
<keyword evidence="3" id="KW-0238">DNA-binding</keyword>
<dbReference type="Proteomes" id="UP000289340">
    <property type="component" value="Chromosome 13"/>
</dbReference>
<evidence type="ECO:0000313" key="7">
    <source>
        <dbReference type="EMBL" id="KHN47673.1"/>
    </source>
</evidence>
<dbReference type="GO" id="GO:0005634">
    <property type="term" value="C:nucleus"/>
    <property type="evidence" value="ECO:0007669"/>
    <property type="project" value="UniProtKB-SubCell"/>
</dbReference>
<dbReference type="AlphaFoldDB" id="A0A0B2SS13"/>
<dbReference type="InterPro" id="IPR002100">
    <property type="entry name" value="TF_MADSbox"/>
</dbReference>
<dbReference type="GO" id="GO:0045944">
    <property type="term" value="P:positive regulation of transcription by RNA polymerase II"/>
    <property type="evidence" value="ECO:0007669"/>
    <property type="project" value="InterPro"/>
</dbReference>
<reference evidence="8 11" key="2">
    <citation type="submission" date="2018-09" db="EMBL/GenBank/DDBJ databases">
        <title>A high-quality reference genome of wild soybean provides a powerful tool to mine soybean genomes.</title>
        <authorList>
            <person name="Xie M."/>
            <person name="Chung C.Y.L."/>
            <person name="Li M.-W."/>
            <person name="Wong F.-L."/>
            <person name="Chan T.-F."/>
            <person name="Lam H.-M."/>
        </authorList>
    </citation>
    <scope>NUCLEOTIDE SEQUENCE [LARGE SCALE GENOMIC DNA]</scope>
    <source>
        <strain evidence="11">cv. W05</strain>
        <tissue evidence="8">Hypocotyl of etiolated seedlings</tissue>
    </source>
</reference>
<dbReference type="GO" id="GO:0000981">
    <property type="term" value="F:DNA-binding transcription factor activity, RNA polymerase II-specific"/>
    <property type="evidence" value="ECO:0007669"/>
    <property type="project" value="InterPro"/>
</dbReference>
<evidence type="ECO:0000313" key="8">
    <source>
        <dbReference type="EMBL" id="RZB70886.1"/>
    </source>
</evidence>
<dbReference type="GO" id="GO:0046983">
    <property type="term" value="F:protein dimerization activity"/>
    <property type="evidence" value="ECO:0007669"/>
    <property type="project" value="InterPro"/>
</dbReference>
<dbReference type="Gramene" id="XM_028340030.1">
    <property type="protein sequence ID" value="XP_028195831.1"/>
    <property type="gene ID" value="LOC114380910"/>
</dbReference>
<proteinExistence type="predicted"/>
<evidence type="ECO:0000256" key="3">
    <source>
        <dbReference type="ARBA" id="ARBA00023125"/>
    </source>
</evidence>
<evidence type="ECO:0000313" key="11">
    <source>
        <dbReference type="Proteomes" id="UP000289340"/>
    </source>
</evidence>
<comment type="subcellular location">
    <subcellularLocation>
        <location evidence="1">Nucleus</location>
    </subcellularLocation>
</comment>
<keyword evidence="5" id="KW-0539">Nucleus</keyword>
<organism evidence="7">
    <name type="scientific">Glycine soja</name>
    <name type="common">Wild soybean</name>
    <dbReference type="NCBI Taxonomy" id="3848"/>
    <lineage>
        <taxon>Eukaryota</taxon>
        <taxon>Viridiplantae</taxon>
        <taxon>Streptophyta</taxon>
        <taxon>Embryophyta</taxon>
        <taxon>Tracheophyta</taxon>
        <taxon>Spermatophyta</taxon>
        <taxon>Magnoliopsida</taxon>
        <taxon>eudicotyledons</taxon>
        <taxon>Gunneridae</taxon>
        <taxon>Pentapetalae</taxon>
        <taxon>rosids</taxon>
        <taxon>fabids</taxon>
        <taxon>Fabales</taxon>
        <taxon>Fabaceae</taxon>
        <taxon>Papilionoideae</taxon>
        <taxon>50 kb inversion clade</taxon>
        <taxon>NPAAA clade</taxon>
        <taxon>indigoferoid/millettioid clade</taxon>
        <taxon>Phaseoleae</taxon>
        <taxon>Glycine</taxon>
        <taxon>Glycine subgen. Soja</taxon>
    </lineage>
</organism>
<dbReference type="Proteomes" id="UP000053555">
    <property type="component" value="Unassembled WGS sequence"/>
</dbReference>
<evidence type="ECO:0000256" key="4">
    <source>
        <dbReference type="ARBA" id="ARBA00023163"/>
    </source>
</evidence>
<dbReference type="PANTHER" id="PTHR11945">
    <property type="entry name" value="MADS BOX PROTEIN"/>
    <property type="match status" value="1"/>
</dbReference>
<evidence type="ECO:0000256" key="1">
    <source>
        <dbReference type="ARBA" id="ARBA00004123"/>
    </source>
</evidence>
<evidence type="ECO:0000259" key="6">
    <source>
        <dbReference type="PROSITE" id="PS50066"/>
    </source>
</evidence>
<dbReference type="CDD" id="cd00266">
    <property type="entry name" value="MADS_SRF_like"/>
    <property type="match status" value="1"/>
</dbReference>
<keyword evidence="4" id="KW-0804">Transcription</keyword>
<dbReference type="PROSITE" id="PS50066">
    <property type="entry name" value="MADS_BOX_2"/>
    <property type="match status" value="1"/>
</dbReference>
<keyword evidence="11" id="KW-1185">Reference proteome</keyword>
<dbReference type="EMBL" id="KN640403">
    <property type="protein sequence ID" value="KHN47673.1"/>
    <property type="molecule type" value="Genomic_DNA"/>
</dbReference>
<evidence type="ECO:0000256" key="5">
    <source>
        <dbReference type="ARBA" id="ARBA00023242"/>
    </source>
</evidence>